<dbReference type="AlphaFoldDB" id="A0A3B0VPQ4"/>
<protein>
    <recommendedName>
        <fullName evidence="2">PIN domain-containing protein</fullName>
    </recommendedName>
</protein>
<gene>
    <name evidence="1" type="ORF">MNBD_CHLOROFLEXI01-3832</name>
</gene>
<reference evidence="1" key="1">
    <citation type="submission" date="2018-06" db="EMBL/GenBank/DDBJ databases">
        <authorList>
            <person name="Zhirakovskaya E."/>
        </authorList>
    </citation>
    <scope>NUCLEOTIDE SEQUENCE</scope>
</reference>
<accession>A0A3B0VPQ4</accession>
<evidence type="ECO:0000313" key="1">
    <source>
        <dbReference type="EMBL" id="VAW42243.1"/>
    </source>
</evidence>
<dbReference type="PANTHER" id="PTHR39550">
    <property type="entry name" value="SLL0658 PROTEIN"/>
    <property type="match status" value="1"/>
</dbReference>
<proteinExistence type="predicted"/>
<dbReference type="EMBL" id="UOEU01000903">
    <property type="protein sequence ID" value="VAW42243.1"/>
    <property type="molecule type" value="Genomic_DNA"/>
</dbReference>
<dbReference type="PANTHER" id="PTHR39550:SF1">
    <property type="entry name" value="SLL0658 PROTEIN"/>
    <property type="match status" value="1"/>
</dbReference>
<dbReference type="InterPro" id="IPR021799">
    <property type="entry name" value="PIN-like_prokaryotic"/>
</dbReference>
<sequence>MPVKKVVLNASPLILLCNGDLSFILPELFPEIVVPEAVWQEIVNGSHLDLAAKIVPKLNWLKKVSILPAPDVIRWDLGVGETEVLSFALKYTEYTPVLDDMLAKKCAHSLDVHTMGTGTILILAKDRRLIESVEQSLRKLQSVGLWISEPIIQMLKRKAGE</sequence>
<dbReference type="Pfam" id="PF11848">
    <property type="entry name" value="DUF3368"/>
    <property type="match status" value="1"/>
</dbReference>
<evidence type="ECO:0008006" key="2">
    <source>
        <dbReference type="Google" id="ProtNLM"/>
    </source>
</evidence>
<organism evidence="1">
    <name type="scientific">hydrothermal vent metagenome</name>
    <dbReference type="NCBI Taxonomy" id="652676"/>
    <lineage>
        <taxon>unclassified sequences</taxon>
        <taxon>metagenomes</taxon>
        <taxon>ecological metagenomes</taxon>
    </lineage>
</organism>
<name>A0A3B0VPQ4_9ZZZZ</name>